<sequence>MQILPGLLAGVAILFLIVKPGDSQGYYVGSSRIFLDPIDHSLGKRSCSNGYVKNIDHFILTGFINATGYEVRKMPAYFSVWFLHPFGWYQIWDTIYNLRTNECTGLKNIPPDQCRCQYESSIIIRLKCNITARVLHKNTLFVLNLISNDGSNFSTYKFMDMVYRYKSCSMAASTNGGTSSHVGYNGMPGLIFLVTALVCIVTSMVSNGQ</sequence>
<evidence type="ECO:0000313" key="2">
    <source>
        <dbReference type="EMBL" id="CAL1533146.1"/>
    </source>
</evidence>
<name>A0AAV2HK14_LYMST</name>
<keyword evidence="3" id="KW-1185">Reference proteome</keyword>
<protein>
    <submittedName>
        <fullName evidence="2">Uncharacterized protein</fullName>
    </submittedName>
</protein>
<dbReference type="Proteomes" id="UP001497497">
    <property type="component" value="Unassembled WGS sequence"/>
</dbReference>
<evidence type="ECO:0000256" key="1">
    <source>
        <dbReference type="SAM" id="SignalP"/>
    </source>
</evidence>
<accession>A0AAV2HK14</accession>
<comment type="caution">
    <text evidence="2">The sequence shown here is derived from an EMBL/GenBank/DDBJ whole genome shotgun (WGS) entry which is preliminary data.</text>
</comment>
<proteinExistence type="predicted"/>
<evidence type="ECO:0000313" key="3">
    <source>
        <dbReference type="Proteomes" id="UP001497497"/>
    </source>
</evidence>
<feature type="chain" id="PRO_5043965594" evidence="1">
    <location>
        <begin position="24"/>
        <end position="209"/>
    </location>
</feature>
<gene>
    <name evidence="2" type="ORF">GSLYS_00007164001</name>
</gene>
<reference evidence="2 3" key="1">
    <citation type="submission" date="2024-04" db="EMBL/GenBank/DDBJ databases">
        <authorList>
            <consortium name="Genoscope - CEA"/>
            <person name="William W."/>
        </authorList>
    </citation>
    <scope>NUCLEOTIDE SEQUENCE [LARGE SCALE GENOMIC DNA]</scope>
</reference>
<dbReference type="EMBL" id="CAXITT010000135">
    <property type="protein sequence ID" value="CAL1533146.1"/>
    <property type="molecule type" value="Genomic_DNA"/>
</dbReference>
<feature type="signal peptide" evidence="1">
    <location>
        <begin position="1"/>
        <end position="23"/>
    </location>
</feature>
<dbReference type="AlphaFoldDB" id="A0AAV2HK14"/>
<keyword evidence="1" id="KW-0732">Signal</keyword>
<organism evidence="2 3">
    <name type="scientific">Lymnaea stagnalis</name>
    <name type="common">Great pond snail</name>
    <name type="synonym">Helix stagnalis</name>
    <dbReference type="NCBI Taxonomy" id="6523"/>
    <lineage>
        <taxon>Eukaryota</taxon>
        <taxon>Metazoa</taxon>
        <taxon>Spiralia</taxon>
        <taxon>Lophotrochozoa</taxon>
        <taxon>Mollusca</taxon>
        <taxon>Gastropoda</taxon>
        <taxon>Heterobranchia</taxon>
        <taxon>Euthyneura</taxon>
        <taxon>Panpulmonata</taxon>
        <taxon>Hygrophila</taxon>
        <taxon>Lymnaeoidea</taxon>
        <taxon>Lymnaeidae</taxon>
        <taxon>Lymnaea</taxon>
    </lineage>
</organism>